<evidence type="ECO:0000259" key="3">
    <source>
        <dbReference type="PROSITE" id="PS50128"/>
    </source>
</evidence>
<dbReference type="PROSITE" id="PS50128">
    <property type="entry name" value="SURP"/>
    <property type="match status" value="1"/>
</dbReference>
<dbReference type="PhylomeDB" id="A7SN56"/>
<dbReference type="Pfam" id="PF01805">
    <property type="entry name" value="Surp"/>
    <property type="match status" value="1"/>
</dbReference>
<dbReference type="InterPro" id="IPR008942">
    <property type="entry name" value="ENTH_VHS"/>
</dbReference>
<evidence type="ECO:0000259" key="4">
    <source>
        <dbReference type="PROSITE" id="PS51391"/>
    </source>
</evidence>
<dbReference type="Gene3D" id="1.10.10.790">
    <property type="entry name" value="Surp module"/>
    <property type="match status" value="1"/>
</dbReference>
<dbReference type="Pfam" id="PF04818">
    <property type="entry name" value="CID"/>
    <property type="match status" value="1"/>
</dbReference>
<accession>A7SN56</accession>
<evidence type="ECO:0000313" key="5">
    <source>
        <dbReference type="EMBL" id="EDO34857.1"/>
    </source>
</evidence>
<evidence type="ECO:0000313" key="6">
    <source>
        <dbReference type="Proteomes" id="UP000001593"/>
    </source>
</evidence>
<dbReference type="Gene3D" id="6.10.140.420">
    <property type="match status" value="1"/>
</dbReference>
<keyword evidence="6" id="KW-1185">Reference proteome</keyword>
<evidence type="ECO:0008006" key="7">
    <source>
        <dbReference type="Google" id="ProtNLM"/>
    </source>
</evidence>
<feature type="region of interest" description="Disordered" evidence="2">
    <location>
        <begin position="531"/>
        <end position="652"/>
    </location>
</feature>
<dbReference type="InterPro" id="IPR051485">
    <property type="entry name" value="SR-CTD_assoc_factor"/>
</dbReference>
<dbReference type="InterPro" id="IPR035979">
    <property type="entry name" value="RBD_domain_sf"/>
</dbReference>
<dbReference type="InterPro" id="IPR000061">
    <property type="entry name" value="Surp"/>
</dbReference>
<dbReference type="OMA" id="SELIFWI"/>
<dbReference type="PROSITE" id="PS51391">
    <property type="entry name" value="CID"/>
    <property type="match status" value="1"/>
</dbReference>
<feature type="region of interest" description="Disordered" evidence="2">
    <location>
        <begin position="221"/>
        <end position="255"/>
    </location>
</feature>
<feature type="region of interest" description="Disordered" evidence="2">
    <location>
        <begin position="58"/>
        <end position="100"/>
    </location>
</feature>
<protein>
    <recommendedName>
        <fullName evidence="7">U2 snRNP-associated SURP motif-containing protein</fullName>
    </recommendedName>
</protein>
<feature type="compositionally biased region" description="Basic residues" evidence="2">
    <location>
        <begin position="641"/>
        <end position="652"/>
    </location>
</feature>
<dbReference type="Gene3D" id="1.25.40.90">
    <property type="match status" value="1"/>
</dbReference>
<dbReference type="eggNOG" id="KOG0151">
    <property type="taxonomic scope" value="Eukaryota"/>
</dbReference>
<dbReference type="SMART" id="SM00648">
    <property type="entry name" value="SWAP"/>
    <property type="match status" value="1"/>
</dbReference>
<dbReference type="GO" id="GO:0005634">
    <property type="term" value="C:nucleus"/>
    <property type="evidence" value="ECO:0007669"/>
    <property type="project" value="UniProtKB-ARBA"/>
</dbReference>
<dbReference type="InterPro" id="IPR047488">
    <property type="entry name" value="SR140_cwf21"/>
</dbReference>
<dbReference type="PANTHER" id="PTHR23140">
    <property type="entry name" value="RNA PROCESSING PROTEIN LD23810P"/>
    <property type="match status" value="1"/>
</dbReference>
<dbReference type="SMART" id="SM00582">
    <property type="entry name" value="RPR"/>
    <property type="match status" value="1"/>
</dbReference>
<keyword evidence="1" id="KW-0694">RNA-binding</keyword>
<organism evidence="5 6">
    <name type="scientific">Nematostella vectensis</name>
    <name type="common">Starlet sea anemone</name>
    <dbReference type="NCBI Taxonomy" id="45351"/>
    <lineage>
        <taxon>Eukaryota</taxon>
        <taxon>Metazoa</taxon>
        <taxon>Cnidaria</taxon>
        <taxon>Anthozoa</taxon>
        <taxon>Hexacorallia</taxon>
        <taxon>Actiniaria</taxon>
        <taxon>Edwardsiidae</taxon>
        <taxon>Nematostella</taxon>
    </lineage>
</organism>
<dbReference type="SMART" id="SM01115">
    <property type="entry name" value="cwf21"/>
    <property type="match status" value="1"/>
</dbReference>
<feature type="domain" description="SURP motif" evidence="3">
    <location>
        <begin position="123"/>
        <end position="166"/>
    </location>
</feature>
<dbReference type="SUPFAM" id="SSF54928">
    <property type="entry name" value="RNA-binding domain, RBD"/>
    <property type="match status" value="1"/>
</dbReference>
<dbReference type="HOGENOM" id="CLU_010743_1_0_1"/>
<dbReference type="STRING" id="45351.A7SN56"/>
<name>A7SN56_NEMVE</name>
<dbReference type="Pfam" id="PF08312">
    <property type="entry name" value="cwf21"/>
    <property type="match status" value="1"/>
</dbReference>
<dbReference type="Proteomes" id="UP000001593">
    <property type="component" value="Unassembled WGS sequence"/>
</dbReference>
<dbReference type="GO" id="GO:0006396">
    <property type="term" value="P:RNA processing"/>
    <property type="evidence" value="ECO:0007669"/>
    <property type="project" value="InterPro"/>
</dbReference>
<dbReference type="InterPro" id="IPR006569">
    <property type="entry name" value="CID_dom"/>
</dbReference>
<dbReference type="SUPFAM" id="SSF109905">
    <property type="entry name" value="Surp module (SWAP domain)"/>
    <property type="match status" value="1"/>
</dbReference>
<feature type="domain" description="CID" evidence="4">
    <location>
        <begin position="250"/>
        <end position="395"/>
    </location>
</feature>
<dbReference type="CDD" id="cd21370">
    <property type="entry name" value="cwf21_SR140"/>
    <property type="match status" value="1"/>
</dbReference>
<dbReference type="EMBL" id="DS469717">
    <property type="protein sequence ID" value="EDO34857.1"/>
    <property type="molecule type" value="Genomic_DNA"/>
</dbReference>
<reference evidence="5 6" key="1">
    <citation type="journal article" date="2007" name="Science">
        <title>Sea anemone genome reveals ancestral eumetazoan gene repertoire and genomic organization.</title>
        <authorList>
            <person name="Putnam N.H."/>
            <person name="Srivastava M."/>
            <person name="Hellsten U."/>
            <person name="Dirks B."/>
            <person name="Chapman J."/>
            <person name="Salamov A."/>
            <person name="Terry A."/>
            <person name="Shapiro H."/>
            <person name="Lindquist E."/>
            <person name="Kapitonov V.V."/>
            <person name="Jurka J."/>
            <person name="Genikhovich G."/>
            <person name="Grigoriev I.V."/>
            <person name="Lucas S.M."/>
            <person name="Steele R.E."/>
            <person name="Finnerty J.R."/>
            <person name="Technau U."/>
            <person name="Martindale M.Q."/>
            <person name="Rokhsar D.S."/>
        </authorList>
    </citation>
    <scope>NUCLEOTIDE SEQUENCE [LARGE SCALE GENOMIC DNA]</scope>
    <source>
        <strain evidence="6">CH2 X CH6</strain>
    </source>
</reference>
<gene>
    <name evidence="5" type="ORF">NEMVEDRAFT_v1g214830</name>
</gene>
<feature type="region of interest" description="Disordered" evidence="2">
    <location>
        <begin position="454"/>
        <end position="486"/>
    </location>
</feature>
<evidence type="ECO:0000256" key="2">
    <source>
        <dbReference type="SAM" id="MobiDB-lite"/>
    </source>
</evidence>
<dbReference type="AlphaFoldDB" id="A7SN56"/>
<dbReference type="InterPro" id="IPR035967">
    <property type="entry name" value="SWAP/Surp_sf"/>
</dbReference>
<dbReference type="InParanoid" id="A7SN56"/>
<sequence length="652" mass="73906">MWPRTEEEKSRNRNCGFVAYMRRKDGDKAIKHLTGKDIMGFEMKLGWGKAVPLPPHPIYVPPDMEEDNTPPPPSGLPFNAQPDNNTPSSENSENLDPNGFDRETLANAVVKVVIPKERGVLSMIHRVVEFVVREGPMFEAMIMNREINNPKMRFLFDNQSHEHTYYRWRLYSILQGDSPTKWCTEKFRMFEGGSWWKPPPCSQYQPTILPPAAVQPVAPVVEEPPKAPTPSRRHHESSSSSSSRDKKGGLSSRQRDKLEDMLRNLTVDRAKIADAMVWCLEHADCADEISECIAESLSLLETPPQVKIARLFLLSDILHNCSVKIPNVSYFRKCFQARLVQVFTHMNATFKAINARIKAEQLRKQVTRCLSAWMDWAIYQPDFLVNLQNIFLGQQESLATTFKTLMGDSGVDAAIADVDGLPLNLDGVPLQPEVIDGVPLKEAALDGVPLSQEHLDGLPCKTRDPTPPKQEEPVAQQDKSRVTEIDETRRKKLREIELKVAEFAQKLEAKGSKKGESIAVQCDQYRAKLLEAIEPKQKKKKNRSRSSSPSERSRRRRRDRSASRATTRAVRRPRVARHASAGHGHDRLAPREAVGAHDHDPEAARGLRAASESADRDLDRVVRPREKARERDVPGLDPDHHPRKRARRKRNS</sequence>
<dbReference type="PANTHER" id="PTHR23140:SF0">
    <property type="entry name" value="U2 SNRNP-ASSOCIATED SURP MOTIF-CONTAINING PROTEIN"/>
    <property type="match status" value="1"/>
</dbReference>
<dbReference type="InterPro" id="IPR013170">
    <property type="entry name" value="mRNA_splic_Cwf21_dom"/>
</dbReference>
<proteinExistence type="predicted"/>
<dbReference type="GO" id="GO:0003723">
    <property type="term" value="F:RNA binding"/>
    <property type="evidence" value="ECO:0007669"/>
    <property type="project" value="UniProtKB-KW"/>
</dbReference>
<dbReference type="SUPFAM" id="SSF48464">
    <property type="entry name" value="ENTH/VHS domain"/>
    <property type="match status" value="1"/>
</dbReference>
<feature type="compositionally biased region" description="Basic and acidic residues" evidence="2">
    <location>
        <begin position="583"/>
        <end position="605"/>
    </location>
</feature>
<feature type="compositionally biased region" description="Basic and acidic residues" evidence="2">
    <location>
        <begin position="613"/>
        <end position="640"/>
    </location>
</feature>
<feature type="compositionally biased region" description="Polar residues" evidence="2">
    <location>
        <begin position="81"/>
        <end position="95"/>
    </location>
</feature>
<evidence type="ECO:0000256" key="1">
    <source>
        <dbReference type="ARBA" id="ARBA00022884"/>
    </source>
</evidence>
<feature type="compositionally biased region" description="Basic and acidic residues" evidence="2">
    <location>
        <begin position="243"/>
        <end position="255"/>
    </location>
</feature>